<accession>A0ABS6AZM3</accession>
<protein>
    <submittedName>
        <fullName evidence="2">Uncharacterized protein</fullName>
    </submittedName>
</protein>
<keyword evidence="1" id="KW-0812">Transmembrane</keyword>
<comment type="caution">
    <text evidence="2">The sequence shown here is derived from an EMBL/GenBank/DDBJ whole genome shotgun (WGS) entry which is preliminary data.</text>
</comment>
<name>A0ABS6AZM3_9NOCA</name>
<gene>
    <name evidence="2" type="ORF">KO481_17535</name>
</gene>
<sequence length="75" mass="8141">MVYERAILFEVLPRGWITLVIVVLGFAVFLALLVMLLVSGYGNKHSNSSVIAPTTPAVCYPFCTATPNTPPSGWE</sequence>
<reference evidence="2 3" key="1">
    <citation type="submission" date="2021-06" db="EMBL/GenBank/DDBJ databases">
        <title>Actinomycetes sequencing.</title>
        <authorList>
            <person name="Shan Q."/>
        </authorList>
    </citation>
    <scope>NUCLEOTIDE SEQUENCE [LARGE SCALE GENOMIC DNA]</scope>
    <source>
        <strain evidence="2 3">NEAU-G5</strain>
    </source>
</reference>
<evidence type="ECO:0000313" key="2">
    <source>
        <dbReference type="EMBL" id="MBU3063323.1"/>
    </source>
</evidence>
<dbReference type="RefSeq" id="WP_215918221.1">
    <property type="nucleotide sequence ID" value="NZ_JAHKNI010000005.1"/>
</dbReference>
<evidence type="ECO:0000256" key="1">
    <source>
        <dbReference type="SAM" id="Phobius"/>
    </source>
</evidence>
<keyword evidence="1" id="KW-1133">Transmembrane helix</keyword>
<proteinExistence type="predicted"/>
<organism evidence="2 3">
    <name type="scientific">Nocardia albiluteola</name>
    <dbReference type="NCBI Taxonomy" id="2842303"/>
    <lineage>
        <taxon>Bacteria</taxon>
        <taxon>Bacillati</taxon>
        <taxon>Actinomycetota</taxon>
        <taxon>Actinomycetes</taxon>
        <taxon>Mycobacteriales</taxon>
        <taxon>Nocardiaceae</taxon>
        <taxon>Nocardia</taxon>
    </lineage>
</organism>
<dbReference type="EMBL" id="JAHKNI010000005">
    <property type="protein sequence ID" value="MBU3063323.1"/>
    <property type="molecule type" value="Genomic_DNA"/>
</dbReference>
<keyword evidence="3" id="KW-1185">Reference proteome</keyword>
<dbReference type="Proteomes" id="UP000733379">
    <property type="component" value="Unassembled WGS sequence"/>
</dbReference>
<feature type="transmembrane region" description="Helical" evidence="1">
    <location>
        <begin position="16"/>
        <end position="38"/>
    </location>
</feature>
<evidence type="ECO:0000313" key="3">
    <source>
        <dbReference type="Proteomes" id="UP000733379"/>
    </source>
</evidence>
<keyword evidence="1" id="KW-0472">Membrane</keyword>